<keyword evidence="1" id="KW-0732">Signal</keyword>
<dbReference type="AlphaFoldDB" id="A0A917Y9U7"/>
<evidence type="ECO:0000256" key="1">
    <source>
        <dbReference type="SAM" id="SignalP"/>
    </source>
</evidence>
<feature type="signal peptide" evidence="1">
    <location>
        <begin position="1"/>
        <end position="23"/>
    </location>
</feature>
<comment type="caution">
    <text evidence="2">The sequence shown here is derived from an EMBL/GenBank/DDBJ whole genome shotgun (WGS) entry which is preliminary data.</text>
</comment>
<sequence length="53" mass="5676">MAIRAATALMRCVAWFCWTLVWAECHGQGAVDEFGQDGDAFGDLGEVVGDVAE</sequence>
<name>A0A917Y9U7_9ACTN</name>
<dbReference type="EMBL" id="BMMM01000014">
    <property type="protein sequence ID" value="GGN81307.1"/>
    <property type="molecule type" value="Genomic_DNA"/>
</dbReference>
<reference evidence="2 3" key="1">
    <citation type="journal article" date="2014" name="Int. J. Syst. Evol. Microbiol.">
        <title>Complete genome sequence of Corynebacterium casei LMG S-19264T (=DSM 44701T), isolated from a smear-ripened cheese.</title>
        <authorList>
            <consortium name="US DOE Joint Genome Institute (JGI-PGF)"/>
            <person name="Walter F."/>
            <person name="Albersmeier A."/>
            <person name="Kalinowski J."/>
            <person name="Ruckert C."/>
        </authorList>
    </citation>
    <scope>NUCLEOTIDE SEQUENCE [LARGE SCALE GENOMIC DNA]</scope>
    <source>
        <strain evidence="2 3">CGMCC 4.7111</strain>
    </source>
</reference>
<dbReference type="RefSeq" id="WP_189189905.1">
    <property type="nucleotide sequence ID" value="NZ_BMMM01000014.1"/>
</dbReference>
<protein>
    <submittedName>
        <fullName evidence="2">Uncharacterized protein</fullName>
    </submittedName>
</protein>
<dbReference type="Proteomes" id="UP000600365">
    <property type="component" value="Unassembled WGS sequence"/>
</dbReference>
<organism evidence="2 3">
    <name type="scientific">Streptomyces albiflavescens</name>
    <dbReference type="NCBI Taxonomy" id="1623582"/>
    <lineage>
        <taxon>Bacteria</taxon>
        <taxon>Bacillati</taxon>
        <taxon>Actinomycetota</taxon>
        <taxon>Actinomycetes</taxon>
        <taxon>Kitasatosporales</taxon>
        <taxon>Streptomycetaceae</taxon>
        <taxon>Streptomyces</taxon>
    </lineage>
</organism>
<gene>
    <name evidence="2" type="ORF">GCM10011579_067710</name>
</gene>
<evidence type="ECO:0000313" key="2">
    <source>
        <dbReference type="EMBL" id="GGN81307.1"/>
    </source>
</evidence>
<feature type="chain" id="PRO_5038480763" evidence="1">
    <location>
        <begin position="24"/>
        <end position="53"/>
    </location>
</feature>
<evidence type="ECO:0000313" key="3">
    <source>
        <dbReference type="Proteomes" id="UP000600365"/>
    </source>
</evidence>
<keyword evidence="3" id="KW-1185">Reference proteome</keyword>
<accession>A0A917Y9U7</accession>
<proteinExistence type="predicted"/>